<keyword evidence="1" id="KW-0808">Transferase</keyword>
<dbReference type="SUPFAM" id="SSF55874">
    <property type="entry name" value="ATPase domain of HSP90 chaperone/DNA topoisomerase II/histidine kinase"/>
    <property type="match status" value="1"/>
</dbReference>
<dbReference type="Pfam" id="PF13185">
    <property type="entry name" value="GAF_2"/>
    <property type="match status" value="1"/>
</dbReference>
<dbReference type="InterPro" id="IPR050482">
    <property type="entry name" value="Sensor_HK_TwoCompSys"/>
</dbReference>
<dbReference type="InterPro" id="IPR036890">
    <property type="entry name" value="HATPase_C_sf"/>
</dbReference>
<dbReference type="GO" id="GO:0000155">
    <property type="term" value="F:phosphorelay sensor kinase activity"/>
    <property type="evidence" value="ECO:0007669"/>
    <property type="project" value="InterPro"/>
</dbReference>
<accession>A0A1I2YHF7</accession>
<dbReference type="AlphaFoldDB" id="A0A1I2YHF7"/>
<protein>
    <submittedName>
        <fullName evidence="6">Histidine kinase-, DNA gyrase B-, and HSP90-like ATPase</fullName>
    </submittedName>
    <submittedName>
        <fullName evidence="5">Signal transduction histidine kinase</fullName>
    </submittedName>
</protein>
<reference evidence="6 7" key="1">
    <citation type="submission" date="2016-10" db="EMBL/GenBank/DDBJ databases">
        <authorList>
            <person name="de Groot N.N."/>
        </authorList>
    </citation>
    <scope>NUCLEOTIDE SEQUENCE [LARGE SCALE GENOMIC DNA]</scope>
    <source>
        <strain evidence="6 7">CPCC 202808</strain>
    </source>
</reference>
<dbReference type="SMART" id="SM00065">
    <property type="entry name" value="GAF"/>
    <property type="match status" value="1"/>
</dbReference>
<dbReference type="CDD" id="cd16917">
    <property type="entry name" value="HATPase_UhpB-NarQ-NarX-like"/>
    <property type="match status" value="1"/>
</dbReference>
<dbReference type="SUPFAM" id="SSF55781">
    <property type="entry name" value="GAF domain-like"/>
    <property type="match status" value="1"/>
</dbReference>
<dbReference type="EMBL" id="JACBZA010000001">
    <property type="protein sequence ID" value="NYH86992.1"/>
    <property type="molecule type" value="Genomic_DNA"/>
</dbReference>
<dbReference type="EMBL" id="FOOI01000014">
    <property type="protein sequence ID" value="SFH24506.1"/>
    <property type="molecule type" value="Genomic_DNA"/>
</dbReference>
<keyword evidence="2 6" id="KW-0418">Kinase</keyword>
<dbReference type="SMART" id="SM00387">
    <property type="entry name" value="HATPase_c"/>
    <property type="match status" value="1"/>
</dbReference>
<dbReference type="Gene3D" id="3.30.450.40">
    <property type="match status" value="1"/>
</dbReference>
<reference evidence="5 8" key="2">
    <citation type="submission" date="2020-07" db="EMBL/GenBank/DDBJ databases">
        <title>Sequencing the genomes of 1000 actinobacteria strains.</title>
        <authorList>
            <person name="Klenk H.-P."/>
        </authorList>
    </citation>
    <scope>NUCLEOTIDE SEQUENCE [LARGE SCALE GENOMIC DNA]</scope>
    <source>
        <strain evidence="5 8">DSM 45117</strain>
    </source>
</reference>
<dbReference type="InterPro" id="IPR011712">
    <property type="entry name" value="Sig_transdc_His_kin_sub3_dim/P"/>
</dbReference>
<evidence type="ECO:0000313" key="6">
    <source>
        <dbReference type="EMBL" id="SFH24506.1"/>
    </source>
</evidence>
<feature type="domain" description="Histidine kinase" evidence="4">
    <location>
        <begin position="304"/>
        <end position="401"/>
    </location>
</feature>
<sequence length="402" mass="42784">MTGRALGLADAASENALLVGIIEAISAGPELELLAARVAPLIVAATATDECFVHVLDDTEQSLTLAGATPPFDQEVGRVRLRLGEGVTGWAASRREPVVIVEGKANDPRYRYFPELRGEEYTSMVSVPMASSPGGLVGVLNVHTRQRREFTDADVRLLTSIGSLIAGAVHQARLHRRLAARERAHERFAEQAVAAQEAERRRLAADIHDGITQRLCSLRFHIDAAADALTEDPAFAAEQLVLSRRLTHLAIDEARAAINGLRPPVLDDLGLADSLASLARAVAGVDVLVEVDRCALPEHVEIALYRIAQEAFQNVVKHAGASNVRLSLRRSGPEVSLEVSDDGRGFDLLADDPPATTVGPDGGGYGLGSMAERAELIGGRLDVRSAPGRGTTVLARAAVQSQ</sequence>
<dbReference type="Gene3D" id="1.20.5.1930">
    <property type="match status" value="1"/>
</dbReference>
<evidence type="ECO:0000313" key="7">
    <source>
        <dbReference type="Proteomes" id="UP000199052"/>
    </source>
</evidence>
<gene>
    <name evidence="5" type="ORF">FHR37_005843</name>
    <name evidence="6" type="ORF">SAMN05421678_11473</name>
</gene>
<dbReference type="Proteomes" id="UP000199052">
    <property type="component" value="Unassembled WGS sequence"/>
</dbReference>
<dbReference type="PANTHER" id="PTHR24421">
    <property type="entry name" value="NITRATE/NITRITE SENSOR PROTEIN NARX-RELATED"/>
    <property type="match status" value="1"/>
</dbReference>
<dbReference type="InterPro" id="IPR029016">
    <property type="entry name" value="GAF-like_dom_sf"/>
</dbReference>
<name>A0A1I2YHF7_9ACTN</name>
<evidence type="ECO:0000313" key="8">
    <source>
        <dbReference type="Proteomes" id="UP000533017"/>
    </source>
</evidence>
<dbReference type="OrthoDB" id="144293at2"/>
<dbReference type="InterPro" id="IPR003018">
    <property type="entry name" value="GAF"/>
</dbReference>
<dbReference type="PROSITE" id="PS50109">
    <property type="entry name" value="HIS_KIN"/>
    <property type="match status" value="1"/>
</dbReference>
<keyword evidence="3" id="KW-0902">Two-component regulatory system</keyword>
<evidence type="ECO:0000259" key="4">
    <source>
        <dbReference type="PROSITE" id="PS50109"/>
    </source>
</evidence>
<dbReference type="RefSeq" id="WP_092886446.1">
    <property type="nucleotide sequence ID" value="NZ_FOOI01000014.1"/>
</dbReference>
<keyword evidence="8" id="KW-1185">Reference proteome</keyword>
<dbReference type="GO" id="GO:0016020">
    <property type="term" value="C:membrane"/>
    <property type="evidence" value="ECO:0007669"/>
    <property type="project" value="InterPro"/>
</dbReference>
<dbReference type="GO" id="GO:0046983">
    <property type="term" value="F:protein dimerization activity"/>
    <property type="evidence" value="ECO:0007669"/>
    <property type="project" value="InterPro"/>
</dbReference>
<evidence type="ECO:0000313" key="5">
    <source>
        <dbReference type="EMBL" id="NYH86992.1"/>
    </source>
</evidence>
<dbReference type="Proteomes" id="UP000533017">
    <property type="component" value="Unassembled WGS sequence"/>
</dbReference>
<evidence type="ECO:0000256" key="3">
    <source>
        <dbReference type="ARBA" id="ARBA00023012"/>
    </source>
</evidence>
<dbReference type="Pfam" id="PF02518">
    <property type="entry name" value="HATPase_c"/>
    <property type="match status" value="1"/>
</dbReference>
<evidence type="ECO:0000256" key="1">
    <source>
        <dbReference type="ARBA" id="ARBA00022679"/>
    </source>
</evidence>
<evidence type="ECO:0000256" key="2">
    <source>
        <dbReference type="ARBA" id="ARBA00022777"/>
    </source>
</evidence>
<dbReference type="InterPro" id="IPR003594">
    <property type="entry name" value="HATPase_dom"/>
</dbReference>
<proteinExistence type="predicted"/>
<dbReference type="STRING" id="504797.SAMN05421678_11473"/>
<dbReference type="InterPro" id="IPR005467">
    <property type="entry name" value="His_kinase_dom"/>
</dbReference>
<organism evidence="6 7">
    <name type="scientific">Actinopolymorpha cephalotaxi</name>
    <dbReference type="NCBI Taxonomy" id="504797"/>
    <lineage>
        <taxon>Bacteria</taxon>
        <taxon>Bacillati</taxon>
        <taxon>Actinomycetota</taxon>
        <taxon>Actinomycetes</taxon>
        <taxon>Propionibacteriales</taxon>
        <taxon>Actinopolymorphaceae</taxon>
        <taxon>Actinopolymorpha</taxon>
    </lineage>
</organism>
<dbReference type="Pfam" id="PF07730">
    <property type="entry name" value="HisKA_3"/>
    <property type="match status" value="1"/>
</dbReference>
<dbReference type="Gene3D" id="3.30.565.10">
    <property type="entry name" value="Histidine kinase-like ATPase, C-terminal domain"/>
    <property type="match status" value="1"/>
</dbReference>